<accession>A0A845QSD3</accession>
<keyword evidence="2" id="KW-1185">Reference proteome</keyword>
<dbReference type="EMBL" id="QXWK01000042">
    <property type="protein sequence ID" value="NBH62918.1"/>
    <property type="molecule type" value="Genomic_DNA"/>
</dbReference>
<dbReference type="Proteomes" id="UP000446866">
    <property type="component" value="Unassembled WGS sequence"/>
</dbReference>
<organism evidence="1 2">
    <name type="scientific">Anaerotruncus colihominis</name>
    <dbReference type="NCBI Taxonomy" id="169435"/>
    <lineage>
        <taxon>Bacteria</taxon>
        <taxon>Bacillati</taxon>
        <taxon>Bacillota</taxon>
        <taxon>Clostridia</taxon>
        <taxon>Eubacteriales</taxon>
        <taxon>Oscillospiraceae</taxon>
        <taxon>Anaerotruncus</taxon>
    </lineage>
</organism>
<dbReference type="AlphaFoldDB" id="A0A845QSD3"/>
<gene>
    <name evidence="1" type="ORF">D0435_14845</name>
</gene>
<comment type="caution">
    <text evidence="1">The sequence shown here is derived from an EMBL/GenBank/DDBJ whole genome shotgun (WGS) entry which is preliminary data.</text>
</comment>
<protein>
    <submittedName>
        <fullName evidence="1">Uncharacterized protein</fullName>
    </submittedName>
</protein>
<sequence>MENLTGISAPVRPLPCVVPCKLYFAVAVIIYFVSQTPQYETDDPLHGSYLVENEEEAEIIHPANFVISLTGNGAPSELQQEAQKNSVDFSEPWLYCAKENRIFQAEKEGEKLFIYENDEKIGTLTYSCKRFLWIQYDESYVMNWRGTNLDLVKIMQVPTFVG</sequence>
<name>A0A845QSD3_9FIRM</name>
<proteinExistence type="predicted"/>
<evidence type="ECO:0000313" key="2">
    <source>
        <dbReference type="Proteomes" id="UP000446866"/>
    </source>
</evidence>
<reference evidence="1 2" key="1">
    <citation type="submission" date="2018-08" db="EMBL/GenBank/DDBJ databases">
        <title>Murine metabolic-syndrome-specific gut microbial biobank.</title>
        <authorList>
            <person name="Liu C."/>
        </authorList>
    </citation>
    <scope>NUCLEOTIDE SEQUENCE [LARGE SCALE GENOMIC DNA]</scope>
    <source>
        <strain evidence="1 2">28</strain>
    </source>
</reference>
<evidence type="ECO:0000313" key="1">
    <source>
        <dbReference type="EMBL" id="NBH62918.1"/>
    </source>
</evidence>